<protein>
    <recommendedName>
        <fullName evidence="2">GIY-YIG domain-containing protein</fullName>
    </recommendedName>
</protein>
<evidence type="ECO:0000313" key="4">
    <source>
        <dbReference type="Proteomes" id="UP000001568"/>
    </source>
</evidence>
<feature type="region of interest" description="Disordered" evidence="1">
    <location>
        <begin position="87"/>
        <end position="118"/>
    </location>
</feature>
<name>A4S7M1_OSTLU</name>
<feature type="domain" description="GIY-YIG" evidence="2">
    <location>
        <begin position="2"/>
        <end position="80"/>
    </location>
</feature>
<dbReference type="InterPro" id="IPR000305">
    <property type="entry name" value="GIY-YIG_endonuc"/>
</dbReference>
<dbReference type="EMBL" id="CP000594">
    <property type="protein sequence ID" value="ABO99771.1"/>
    <property type="molecule type" value="Genomic_DNA"/>
</dbReference>
<dbReference type="RefSeq" id="XP_001421478.1">
    <property type="nucleotide sequence ID" value="XM_001421441.1"/>
</dbReference>
<evidence type="ECO:0000259" key="2">
    <source>
        <dbReference type="PROSITE" id="PS50164"/>
    </source>
</evidence>
<accession>A4S7M1</accession>
<dbReference type="HOGENOM" id="CLU_1035837_0_0_1"/>
<keyword evidence="4" id="KW-1185">Reference proteome</keyword>
<reference evidence="3 4" key="1">
    <citation type="journal article" date="2007" name="Proc. Natl. Acad. Sci. U.S.A.">
        <title>The tiny eukaryote Ostreococcus provides genomic insights into the paradox of plankton speciation.</title>
        <authorList>
            <person name="Palenik B."/>
            <person name="Grimwood J."/>
            <person name="Aerts A."/>
            <person name="Rouze P."/>
            <person name="Salamov A."/>
            <person name="Putnam N."/>
            <person name="Dupont C."/>
            <person name="Jorgensen R."/>
            <person name="Derelle E."/>
            <person name="Rombauts S."/>
            <person name="Zhou K."/>
            <person name="Otillar R."/>
            <person name="Merchant S.S."/>
            <person name="Podell S."/>
            <person name="Gaasterland T."/>
            <person name="Napoli C."/>
            <person name="Gendler K."/>
            <person name="Manuell A."/>
            <person name="Tai V."/>
            <person name="Vallon O."/>
            <person name="Piganeau G."/>
            <person name="Jancek S."/>
            <person name="Heijde M."/>
            <person name="Jabbari K."/>
            <person name="Bowler C."/>
            <person name="Lohr M."/>
            <person name="Robbens S."/>
            <person name="Werner G."/>
            <person name="Dubchak I."/>
            <person name="Pazour G.J."/>
            <person name="Ren Q."/>
            <person name="Paulsen I."/>
            <person name="Delwiche C."/>
            <person name="Schmutz J."/>
            <person name="Rokhsar D."/>
            <person name="Van de Peer Y."/>
            <person name="Moreau H."/>
            <person name="Grigoriev I.V."/>
        </authorList>
    </citation>
    <scope>NUCLEOTIDE SEQUENCE [LARGE SCALE GENOMIC DNA]</scope>
    <source>
        <strain evidence="3 4">CCE9901</strain>
    </source>
</reference>
<proteinExistence type="predicted"/>
<sequence>MPSGCVYEMYSDNAKCDKTYIGSTTGSIRARLASHKYARHPIFTFGDADVRVLEKDIPAGELHQRKSAYMREKRDGLFNSRATGRSQKQACHENVDESPAYSRAQYTPKRDGGDGNYRQLNYYKQHAKRYCVRRASRMLERAARCLRSAVSTSINLRSMSCVAWFDHFTHTIGSRRNLTCGTSTSMCGFIMLGGPQLKQKKSLFLLLLLLFFQKKKIKFKVALRPRLGLKPMVISVSNHGRRVVKSGTPSSTSCVSAVTSLVHSKHLTW</sequence>
<dbReference type="GeneID" id="5005454"/>
<dbReference type="KEGG" id="olu:OSTLU_93712"/>
<dbReference type="PROSITE" id="PS50164">
    <property type="entry name" value="GIY_YIG"/>
    <property type="match status" value="1"/>
</dbReference>
<evidence type="ECO:0000256" key="1">
    <source>
        <dbReference type="SAM" id="MobiDB-lite"/>
    </source>
</evidence>
<organism evidence="3 4">
    <name type="scientific">Ostreococcus lucimarinus (strain CCE9901)</name>
    <dbReference type="NCBI Taxonomy" id="436017"/>
    <lineage>
        <taxon>Eukaryota</taxon>
        <taxon>Viridiplantae</taxon>
        <taxon>Chlorophyta</taxon>
        <taxon>Mamiellophyceae</taxon>
        <taxon>Mamiellales</taxon>
        <taxon>Bathycoccaceae</taxon>
        <taxon>Ostreococcus</taxon>
    </lineage>
</organism>
<dbReference type="AlphaFoldDB" id="A4S7M1"/>
<dbReference type="Proteomes" id="UP000001568">
    <property type="component" value="Chromosome 14"/>
</dbReference>
<evidence type="ECO:0000313" key="3">
    <source>
        <dbReference type="EMBL" id="ABO99771.1"/>
    </source>
</evidence>
<gene>
    <name evidence="3" type="ORF">OSTLU_93712</name>
</gene>
<dbReference type="Gramene" id="ABO99771">
    <property type="protein sequence ID" value="ABO99771"/>
    <property type="gene ID" value="OSTLU_93712"/>
</dbReference>